<feature type="domain" description="Oxidoreductase N-terminal" evidence="3">
    <location>
        <begin position="10"/>
        <end position="107"/>
    </location>
</feature>
<dbReference type="InterPro" id="IPR045010">
    <property type="entry name" value="MDR_fam"/>
</dbReference>
<evidence type="ECO:0000313" key="4">
    <source>
        <dbReference type="EMBL" id="KAG5596453.1"/>
    </source>
</evidence>
<organism evidence="4 5">
    <name type="scientific">Solanum commersonii</name>
    <name type="common">Commerson's wild potato</name>
    <name type="synonym">Commerson's nightshade</name>
    <dbReference type="NCBI Taxonomy" id="4109"/>
    <lineage>
        <taxon>Eukaryota</taxon>
        <taxon>Viridiplantae</taxon>
        <taxon>Streptophyta</taxon>
        <taxon>Embryophyta</taxon>
        <taxon>Tracheophyta</taxon>
        <taxon>Spermatophyta</taxon>
        <taxon>Magnoliopsida</taxon>
        <taxon>eudicotyledons</taxon>
        <taxon>Gunneridae</taxon>
        <taxon>Pentapetalae</taxon>
        <taxon>asterids</taxon>
        <taxon>lamiids</taxon>
        <taxon>Solanales</taxon>
        <taxon>Solanaceae</taxon>
        <taxon>Solanoideae</taxon>
        <taxon>Solaneae</taxon>
        <taxon>Solanum</taxon>
    </lineage>
</organism>
<dbReference type="InterPro" id="IPR036291">
    <property type="entry name" value="NAD(P)-bd_dom_sf"/>
</dbReference>
<sequence>MATAEVENREWYVASYASTGVPNSDHIKLRTVTLSLRAECIPDHHVVFQILYVSIDPYMRTQLSGLHDGLSLPQIPLGQVIRAFGIGKVVRSKDAKFSEGEIVTSRFCPVSEFGVLPSNLLQKIKPDDGVALPDYLSSLGMPGMTAWVGIEKIGNAKEGSNVYISAAAGGVGIIAGQLAKVKGCRVVGSVGSDYKVKLLKEECGYDEAFNYRIETDYDAALTKYFPDGIDVYFDNVGGKMLEAVLNHVNHGARIALCGMISEYNKVWTEREGVRNLLNMVGKEVMMKGFMVPSYFNHFEEFIKEMGVHLKEGKIKICTTKMATEVESREWYIASYAPIGVPNSDHIKLRTVTLSLRAECIPNHHVAFQILYVSIDPYMRTQLSGLHDGLSLPQIPLGHIGNAKEGSNVFISAAAGGVGIIAGQLAKVKGCRVVGSVKLLKEECGYDEAFNYRIETDYDAALTKYFPDGIDVYFDNVGGKMLEAVLNHVNHGARIALCGMISEYNKVWTEREGVRNLLNMVGKEVMMKGFMVGSYYNHFEEFFKEMEIHLKEGKIKSKHKIYNGIESFFLASLFSSSNVGKVILQVAS</sequence>
<evidence type="ECO:0000259" key="2">
    <source>
        <dbReference type="Pfam" id="PF00107"/>
    </source>
</evidence>
<dbReference type="FunFam" id="3.40.50.720:FF:000121">
    <property type="entry name" value="Prostaglandin reductase 2"/>
    <property type="match status" value="2"/>
</dbReference>
<feature type="domain" description="Alcohol dehydrogenase-like C-terminal" evidence="2">
    <location>
        <begin position="416"/>
        <end position="544"/>
    </location>
</feature>
<proteinExistence type="predicted"/>
<dbReference type="InterPro" id="IPR041694">
    <property type="entry name" value="ADH_N_2"/>
</dbReference>
<evidence type="ECO:0008006" key="6">
    <source>
        <dbReference type="Google" id="ProtNLM"/>
    </source>
</evidence>
<dbReference type="PANTHER" id="PTHR43205:SF80">
    <property type="entry name" value="2-ALKENAL REDUCTASE (NADP(+)-DEPENDENT)-LIKE"/>
    <property type="match status" value="1"/>
</dbReference>
<feature type="domain" description="Alcohol dehydrogenase-like C-terminal" evidence="2">
    <location>
        <begin position="170"/>
        <end position="304"/>
    </location>
</feature>
<keyword evidence="5" id="KW-1185">Reference proteome</keyword>
<dbReference type="SUPFAM" id="SSF51735">
    <property type="entry name" value="NAD(P)-binding Rossmann-fold domains"/>
    <property type="match status" value="2"/>
</dbReference>
<dbReference type="Gene3D" id="3.90.180.10">
    <property type="entry name" value="Medium-chain alcohol dehydrogenases, catalytic domain"/>
    <property type="match status" value="1"/>
</dbReference>
<dbReference type="AlphaFoldDB" id="A0A9J5Y8K5"/>
<accession>A0A9J5Y8K5</accession>
<gene>
    <name evidence="4" type="ORF">H5410_037685</name>
</gene>
<dbReference type="EMBL" id="JACXVP010000007">
    <property type="protein sequence ID" value="KAG5596453.1"/>
    <property type="molecule type" value="Genomic_DNA"/>
</dbReference>
<keyword evidence="1" id="KW-0560">Oxidoreductase</keyword>
<dbReference type="Gene3D" id="3.40.50.720">
    <property type="entry name" value="NAD(P)-binding Rossmann-like Domain"/>
    <property type="match status" value="2"/>
</dbReference>
<dbReference type="Pfam" id="PF00107">
    <property type="entry name" value="ADH_zinc_N"/>
    <property type="match status" value="2"/>
</dbReference>
<dbReference type="Proteomes" id="UP000824120">
    <property type="component" value="Chromosome 7"/>
</dbReference>
<reference evidence="4 5" key="1">
    <citation type="submission" date="2020-09" db="EMBL/GenBank/DDBJ databases">
        <title>De no assembly of potato wild relative species, Solanum commersonii.</title>
        <authorList>
            <person name="Cho K."/>
        </authorList>
    </citation>
    <scope>NUCLEOTIDE SEQUENCE [LARGE SCALE GENOMIC DNA]</scope>
    <source>
        <strain evidence="4">LZ3.2</strain>
        <tissue evidence="4">Leaf</tissue>
    </source>
</reference>
<dbReference type="OrthoDB" id="809632at2759"/>
<dbReference type="PANTHER" id="PTHR43205">
    <property type="entry name" value="PROSTAGLANDIN REDUCTASE"/>
    <property type="match status" value="1"/>
</dbReference>
<dbReference type="SUPFAM" id="SSF50129">
    <property type="entry name" value="GroES-like"/>
    <property type="match status" value="2"/>
</dbReference>
<protein>
    <recommendedName>
        <fullName evidence="6">Enoyl reductase (ER) domain-containing protein</fullName>
    </recommendedName>
</protein>
<dbReference type="Pfam" id="PF16884">
    <property type="entry name" value="ADH_N_2"/>
    <property type="match status" value="1"/>
</dbReference>
<dbReference type="InterPro" id="IPR013149">
    <property type="entry name" value="ADH-like_C"/>
</dbReference>
<evidence type="ECO:0000256" key="1">
    <source>
        <dbReference type="ARBA" id="ARBA00023002"/>
    </source>
</evidence>
<comment type="caution">
    <text evidence="4">The sequence shown here is derived from an EMBL/GenBank/DDBJ whole genome shotgun (WGS) entry which is preliminary data.</text>
</comment>
<dbReference type="GO" id="GO:0032440">
    <property type="term" value="F:2-alkenal reductase [NAD(P)H] activity"/>
    <property type="evidence" value="ECO:0007669"/>
    <property type="project" value="TreeGrafter"/>
</dbReference>
<evidence type="ECO:0000313" key="5">
    <source>
        <dbReference type="Proteomes" id="UP000824120"/>
    </source>
</evidence>
<name>A0A9J5Y8K5_SOLCO</name>
<dbReference type="InterPro" id="IPR011032">
    <property type="entry name" value="GroES-like_sf"/>
</dbReference>
<evidence type="ECO:0000259" key="3">
    <source>
        <dbReference type="Pfam" id="PF16884"/>
    </source>
</evidence>